<proteinExistence type="predicted"/>
<feature type="compositionally biased region" description="Basic and acidic residues" evidence="1">
    <location>
        <begin position="207"/>
        <end position="222"/>
    </location>
</feature>
<dbReference type="Proteomes" id="UP000799771">
    <property type="component" value="Unassembled WGS sequence"/>
</dbReference>
<organism evidence="2 3">
    <name type="scientific">Dothidotthia symphoricarpi CBS 119687</name>
    <dbReference type="NCBI Taxonomy" id="1392245"/>
    <lineage>
        <taxon>Eukaryota</taxon>
        <taxon>Fungi</taxon>
        <taxon>Dikarya</taxon>
        <taxon>Ascomycota</taxon>
        <taxon>Pezizomycotina</taxon>
        <taxon>Dothideomycetes</taxon>
        <taxon>Pleosporomycetidae</taxon>
        <taxon>Pleosporales</taxon>
        <taxon>Dothidotthiaceae</taxon>
        <taxon>Dothidotthia</taxon>
    </lineage>
</organism>
<accession>A0A6A6A6P0</accession>
<dbReference type="OrthoDB" id="3659168at2759"/>
<feature type="compositionally biased region" description="Polar residues" evidence="1">
    <location>
        <begin position="226"/>
        <end position="237"/>
    </location>
</feature>
<evidence type="ECO:0000256" key="1">
    <source>
        <dbReference type="SAM" id="MobiDB-lite"/>
    </source>
</evidence>
<keyword evidence="3" id="KW-1185">Reference proteome</keyword>
<gene>
    <name evidence="2" type="ORF">P153DRAFT_358366</name>
</gene>
<evidence type="ECO:0000313" key="3">
    <source>
        <dbReference type="Proteomes" id="UP000799771"/>
    </source>
</evidence>
<name>A0A6A6A6P0_9PLEO</name>
<feature type="region of interest" description="Disordered" evidence="1">
    <location>
        <begin position="195"/>
        <end position="244"/>
    </location>
</feature>
<reference evidence="2" key="1">
    <citation type="journal article" date="2020" name="Stud. Mycol.">
        <title>101 Dothideomycetes genomes: a test case for predicting lifestyles and emergence of pathogens.</title>
        <authorList>
            <person name="Haridas S."/>
            <person name="Albert R."/>
            <person name="Binder M."/>
            <person name="Bloem J."/>
            <person name="Labutti K."/>
            <person name="Salamov A."/>
            <person name="Andreopoulos B."/>
            <person name="Baker S."/>
            <person name="Barry K."/>
            <person name="Bills G."/>
            <person name="Bluhm B."/>
            <person name="Cannon C."/>
            <person name="Castanera R."/>
            <person name="Culley D."/>
            <person name="Daum C."/>
            <person name="Ezra D."/>
            <person name="Gonzalez J."/>
            <person name="Henrissat B."/>
            <person name="Kuo A."/>
            <person name="Liang C."/>
            <person name="Lipzen A."/>
            <person name="Lutzoni F."/>
            <person name="Magnuson J."/>
            <person name="Mondo S."/>
            <person name="Nolan M."/>
            <person name="Ohm R."/>
            <person name="Pangilinan J."/>
            <person name="Park H.-J."/>
            <person name="Ramirez L."/>
            <person name="Alfaro M."/>
            <person name="Sun H."/>
            <person name="Tritt A."/>
            <person name="Yoshinaga Y."/>
            <person name="Zwiers L.-H."/>
            <person name="Turgeon B."/>
            <person name="Goodwin S."/>
            <person name="Spatafora J."/>
            <person name="Crous P."/>
            <person name="Grigoriev I."/>
        </authorList>
    </citation>
    <scope>NUCLEOTIDE SEQUENCE</scope>
    <source>
        <strain evidence="2">CBS 119687</strain>
    </source>
</reference>
<protein>
    <submittedName>
        <fullName evidence="2">Uncharacterized protein</fullName>
    </submittedName>
</protein>
<dbReference type="GeneID" id="54407223"/>
<dbReference type="EMBL" id="ML977510">
    <property type="protein sequence ID" value="KAF2127480.1"/>
    <property type="molecule type" value="Genomic_DNA"/>
</dbReference>
<dbReference type="AlphaFoldDB" id="A0A6A6A6P0"/>
<evidence type="ECO:0000313" key="2">
    <source>
        <dbReference type="EMBL" id="KAF2127480.1"/>
    </source>
</evidence>
<feature type="region of interest" description="Disordered" evidence="1">
    <location>
        <begin position="287"/>
        <end position="308"/>
    </location>
</feature>
<feature type="compositionally biased region" description="Basic and acidic residues" evidence="1">
    <location>
        <begin position="290"/>
        <end position="301"/>
    </location>
</feature>
<sequence length="551" mass="62523">MWARDFPCSDDLVSLVQKVNPTTTFPNPFALAIELAILRQEYLSTPFPQVPPGSTLGLAKTQHQLQVPVDLTFQQPRSAHDIAELHQELASKSPAAGLNRWQLESELPYLVFKPDLHILVRRVLDASVKQWDRQADRFENAKGLRFWQNLEDGTRRLIHEWVQLFDLCEHYLMIAPFDVQEMYAAIKATDARASHQASDATFDGLPDLEKAARKREKRDSRIKGTAGNNIAASQRTSHGMPKRKRADTTVMAETDETANSDSAIQHHDRRHQNSIADARHNFVAALQSDTKNKDTAEEQTPKKNKSKTHYRWSQGRLRVWREILRRPDAELPDSALRELVNELESTSTAASTNIRLCNYTLSIEEILSFFPQHSSWREVCCRMMKSWTASNVVRYFYWSRDLQSKVACERSTIQHRYGVAKSWATANASAAETVTSDMRNISAASGLVGCDKVDPFDCFVIDLAEGLHPDRLPTGKGAQLLTHVYMHVRDVTGDANLKLSDVNVYAQTHGISVPLENVLGDDLVVEDATAFERHRDEIIQFYQNRFGHPPR</sequence>
<dbReference type="RefSeq" id="XP_033521869.1">
    <property type="nucleotide sequence ID" value="XM_033666791.1"/>
</dbReference>